<sequence>MTRTRLRQAKTDRQPIAMLTAYDAGFARVAAAAGVDAFLVGDSLGMVVQGQRDTLAVTVEDVAYHAAMVRRGVGEALVVADMPFLSDATVERALDAAGVLMGEGGADMVKLEGGAEKAGIVRALTDSGVPVCGHVGLLPQRVRKLGGYRVQGREAADARRILEDAQALVAAGIDLLVVECVPSELGRALAEAVDVPVIGIGAGADTDGQVLVMHDMLGLTEKPPRFVRDFLADGGSIHGAFAAFVEAVRARRFPTAEESF</sequence>
<dbReference type="InterPro" id="IPR003700">
    <property type="entry name" value="Pantoate_hydroxy_MeTrfase"/>
</dbReference>
<comment type="similarity">
    <text evidence="2 8">Belongs to the PanB family.</text>
</comment>
<keyword evidence="12" id="KW-0489">Methyltransferase</keyword>
<feature type="binding site" evidence="8 10">
    <location>
        <begin position="42"/>
        <end position="43"/>
    </location>
    <ligand>
        <name>3-methyl-2-oxobutanoate</name>
        <dbReference type="ChEBI" id="CHEBI:11851"/>
    </ligand>
</feature>
<comment type="pathway">
    <text evidence="1 8">Cofactor biosynthesis; (R)-pantothenate biosynthesis; (R)-pantoate from 3-methyl-2-oxobutanoate: step 1/2.</text>
</comment>
<dbReference type="RefSeq" id="WP_156574283.1">
    <property type="nucleotide sequence ID" value="NZ_CP046415.1"/>
</dbReference>
<keyword evidence="8" id="KW-0963">Cytoplasm</keyword>
<dbReference type="EC" id="2.1.2.11" evidence="8"/>
<dbReference type="FunFam" id="3.20.20.60:FF:000003">
    <property type="entry name" value="3-methyl-2-oxobutanoate hydroxymethyltransferase"/>
    <property type="match status" value="1"/>
</dbReference>
<evidence type="ECO:0000313" key="12">
    <source>
        <dbReference type="EMBL" id="QGT78752.1"/>
    </source>
</evidence>
<evidence type="ECO:0000256" key="3">
    <source>
        <dbReference type="ARBA" id="ARBA00011424"/>
    </source>
</evidence>
<keyword evidence="8 11" id="KW-0460">Magnesium</keyword>
<evidence type="ECO:0000256" key="10">
    <source>
        <dbReference type="PIRSR" id="PIRSR000388-2"/>
    </source>
</evidence>
<dbReference type="GO" id="GO:0003864">
    <property type="term" value="F:3-methyl-2-oxobutanoate hydroxymethyltransferase activity"/>
    <property type="evidence" value="ECO:0007669"/>
    <property type="project" value="UniProtKB-UniRule"/>
</dbReference>
<keyword evidence="5 8" id="KW-0808">Transferase</keyword>
<accession>A0A6I6DAW6</accession>
<dbReference type="GO" id="GO:0015940">
    <property type="term" value="P:pantothenate biosynthetic process"/>
    <property type="evidence" value="ECO:0007669"/>
    <property type="project" value="UniProtKB-UniRule"/>
</dbReference>
<dbReference type="SUPFAM" id="SSF51621">
    <property type="entry name" value="Phosphoenolpyruvate/pyruvate domain"/>
    <property type="match status" value="1"/>
</dbReference>
<dbReference type="GO" id="GO:0032259">
    <property type="term" value="P:methylation"/>
    <property type="evidence" value="ECO:0007669"/>
    <property type="project" value="UniProtKB-KW"/>
</dbReference>
<dbReference type="Pfam" id="PF02548">
    <property type="entry name" value="Pantoate_transf"/>
    <property type="match status" value="1"/>
</dbReference>
<dbReference type="NCBIfam" id="NF001452">
    <property type="entry name" value="PRK00311.1"/>
    <property type="match status" value="1"/>
</dbReference>
<evidence type="ECO:0000313" key="13">
    <source>
        <dbReference type="Proteomes" id="UP000427716"/>
    </source>
</evidence>
<reference evidence="12 13" key="1">
    <citation type="submission" date="2019-11" db="EMBL/GenBank/DDBJ databases">
        <authorList>
            <person name="Zhang J."/>
            <person name="Sun C."/>
        </authorList>
    </citation>
    <scope>NUCLEOTIDE SEQUENCE [LARGE SCALE GENOMIC DNA]</scope>
    <source>
        <strain evidence="13">sp2</strain>
    </source>
</reference>
<feature type="binding site" evidence="8 10">
    <location>
        <position position="81"/>
    </location>
    <ligand>
        <name>3-methyl-2-oxobutanoate</name>
        <dbReference type="ChEBI" id="CHEBI:11851"/>
    </ligand>
</feature>
<dbReference type="HAMAP" id="MF_00156">
    <property type="entry name" value="PanB"/>
    <property type="match status" value="1"/>
</dbReference>
<comment type="subcellular location">
    <subcellularLocation>
        <location evidence="8">Cytoplasm</location>
    </subcellularLocation>
</comment>
<keyword evidence="4 8" id="KW-0566">Pantothenate biosynthesis</keyword>
<dbReference type="GO" id="GO:0005737">
    <property type="term" value="C:cytoplasm"/>
    <property type="evidence" value="ECO:0007669"/>
    <property type="project" value="UniProtKB-SubCell"/>
</dbReference>
<organism evidence="12 13">
    <name type="scientific">Guyparkeria halophila</name>
    <dbReference type="NCBI Taxonomy" id="47960"/>
    <lineage>
        <taxon>Bacteria</taxon>
        <taxon>Pseudomonadati</taxon>
        <taxon>Pseudomonadota</taxon>
        <taxon>Gammaproteobacteria</taxon>
        <taxon>Chromatiales</taxon>
        <taxon>Thioalkalibacteraceae</taxon>
        <taxon>Guyparkeria</taxon>
    </lineage>
</organism>
<dbReference type="KEGG" id="ghl:GM160_07485"/>
<evidence type="ECO:0000256" key="5">
    <source>
        <dbReference type="ARBA" id="ARBA00022679"/>
    </source>
</evidence>
<evidence type="ECO:0000256" key="6">
    <source>
        <dbReference type="ARBA" id="ARBA00022723"/>
    </source>
</evidence>
<dbReference type="PANTHER" id="PTHR20881:SF0">
    <property type="entry name" value="3-METHYL-2-OXOBUTANOATE HYDROXYMETHYLTRANSFERASE"/>
    <property type="match status" value="1"/>
</dbReference>
<comment type="catalytic activity">
    <reaction evidence="8">
        <text>(6R)-5,10-methylene-5,6,7,8-tetrahydrofolate + 3-methyl-2-oxobutanoate + H2O = 2-dehydropantoate + (6S)-5,6,7,8-tetrahydrofolate</text>
        <dbReference type="Rhea" id="RHEA:11824"/>
        <dbReference type="ChEBI" id="CHEBI:11561"/>
        <dbReference type="ChEBI" id="CHEBI:11851"/>
        <dbReference type="ChEBI" id="CHEBI:15377"/>
        <dbReference type="ChEBI" id="CHEBI:15636"/>
        <dbReference type="ChEBI" id="CHEBI:57453"/>
        <dbReference type="EC" id="2.1.2.11"/>
    </reaction>
</comment>
<dbReference type="AlphaFoldDB" id="A0A6I6DAW6"/>
<proteinExistence type="inferred from homology"/>
<dbReference type="Proteomes" id="UP000427716">
    <property type="component" value="Chromosome"/>
</dbReference>
<feature type="binding site" evidence="8 11">
    <location>
        <position position="81"/>
    </location>
    <ligand>
        <name>Mg(2+)</name>
        <dbReference type="ChEBI" id="CHEBI:18420"/>
    </ligand>
</feature>
<evidence type="ECO:0000256" key="1">
    <source>
        <dbReference type="ARBA" id="ARBA00005033"/>
    </source>
</evidence>
<keyword evidence="6 8" id="KW-0479">Metal-binding</keyword>
<feature type="binding site" evidence="8 10">
    <location>
        <position position="110"/>
    </location>
    <ligand>
        <name>3-methyl-2-oxobutanoate</name>
        <dbReference type="ChEBI" id="CHEBI:11851"/>
    </ligand>
</feature>
<dbReference type="Gene3D" id="3.20.20.60">
    <property type="entry name" value="Phosphoenolpyruvate-binding domains"/>
    <property type="match status" value="1"/>
</dbReference>
<evidence type="ECO:0000256" key="2">
    <source>
        <dbReference type="ARBA" id="ARBA00008676"/>
    </source>
</evidence>
<comment type="subunit">
    <text evidence="3 8">Homodecamer; pentamer of dimers.</text>
</comment>
<dbReference type="InterPro" id="IPR015813">
    <property type="entry name" value="Pyrv/PenolPyrv_kinase-like_dom"/>
</dbReference>
<evidence type="ECO:0000256" key="11">
    <source>
        <dbReference type="PIRSR" id="PIRSR000388-3"/>
    </source>
</evidence>
<dbReference type="InterPro" id="IPR040442">
    <property type="entry name" value="Pyrv_kinase-like_dom_sf"/>
</dbReference>
<dbReference type="PANTHER" id="PTHR20881">
    <property type="entry name" value="3-METHYL-2-OXOBUTANOATE HYDROXYMETHYLTRANSFERASE"/>
    <property type="match status" value="1"/>
</dbReference>
<comment type="cofactor">
    <cofactor evidence="8 11">
        <name>Mg(2+)</name>
        <dbReference type="ChEBI" id="CHEBI:18420"/>
    </cofactor>
    <text evidence="8 11">Binds 1 Mg(2+) ion per subunit.</text>
</comment>
<evidence type="ECO:0000256" key="4">
    <source>
        <dbReference type="ARBA" id="ARBA00022655"/>
    </source>
</evidence>
<evidence type="ECO:0000256" key="9">
    <source>
        <dbReference type="PIRSR" id="PIRSR000388-1"/>
    </source>
</evidence>
<feature type="binding site" evidence="8 11">
    <location>
        <position position="42"/>
    </location>
    <ligand>
        <name>Mg(2+)</name>
        <dbReference type="ChEBI" id="CHEBI:18420"/>
    </ligand>
</feature>
<feature type="active site" description="Proton acceptor" evidence="8 9">
    <location>
        <position position="179"/>
    </location>
</feature>
<dbReference type="CDD" id="cd06557">
    <property type="entry name" value="KPHMT-like"/>
    <property type="match status" value="1"/>
</dbReference>
<name>A0A6I6DAW6_9GAMM</name>
<comment type="function">
    <text evidence="7 8">Catalyzes the reversible reaction in which hydroxymethyl group from 5,10-methylenetetrahydrofolate is transferred onto alpha-ketoisovalerate to form ketopantoate.</text>
</comment>
<dbReference type="EMBL" id="CP046415">
    <property type="protein sequence ID" value="QGT78752.1"/>
    <property type="molecule type" value="Genomic_DNA"/>
</dbReference>
<evidence type="ECO:0000256" key="7">
    <source>
        <dbReference type="ARBA" id="ARBA00056497"/>
    </source>
</evidence>
<keyword evidence="13" id="KW-1185">Reference proteome</keyword>
<dbReference type="GO" id="GO:0008168">
    <property type="term" value="F:methyltransferase activity"/>
    <property type="evidence" value="ECO:0007669"/>
    <property type="project" value="UniProtKB-KW"/>
</dbReference>
<dbReference type="UniPathway" id="UPA00028">
    <property type="reaction ID" value="UER00003"/>
</dbReference>
<evidence type="ECO:0000256" key="8">
    <source>
        <dbReference type="HAMAP-Rule" id="MF_00156"/>
    </source>
</evidence>
<dbReference type="GO" id="GO:0000287">
    <property type="term" value="F:magnesium ion binding"/>
    <property type="evidence" value="ECO:0007669"/>
    <property type="project" value="TreeGrafter"/>
</dbReference>
<protein>
    <recommendedName>
        <fullName evidence="8">3-methyl-2-oxobutanoate hydroxymethyltransferase</fullName>
        <ecNumber evidence="8">2.1.2.11</ecNumber>
    </recommendedName>
    <alternativeName>
        <fullName evidence="8">Ketopantoate hydroxymethyltransferase</fullName>
        <shortName evidence="8">KPHMT</shortName>
    </alternativeName>
</protein>
<feature type="binding site" evidence="8 11">
    <location>
        <position position="112"/>
    </location>
    <ligand>
        <name>Mg(2+)</name>
        <dbReference type="ChEBI" id="CHEBI:18420"/>
    </ligand>
</feature>
<dbReference type="PIRSF" id="PIRSF000388">
    <property type="entry name" value="Pantoate_hydroxy_MeTrfase"/>
    <property type="match status" value="1"/>
</dbReference>
<gene>
    <name evidence="8 12" type="primary">panB</name>
    <name evidence="12" type="ORF">GM160_07485</name>
</gene>
<dbReference type="NCBIfam" id="TIGR00222">
    <property type="entry name" value="panB"/>
    <property type="match status" value="1"/>
</dbReference>